<dbReference type="Pfam" id="PF04749">
    <property type="entry name" value="PLAC8"/>
    <property type="match status" value="1"/>
</dbReference>
<gene>
    <name evidence="2" type="ORF">GTHE00462_LOCUS36647</name>
</gene>
<sequence>MQRRGWDDDRSILQRCLDALTPDLSRYGGIPKTRKSHTKLRKANEHAWSSGMIHVCDNQRMVCCCLCCGTCIQHGHNQDLMNNTGCCVPCVQACLCGLHCCEMTRARREMRVRLDIKGAWAVDCCLVCACPCLTVCQETRELEIRTKQVWHPIWGFRVKTRYNSSFLFSGQAPLLHDICCGEERLTTVVPFKTPFLKSFPYGRFADDEEELLPLELLRARTGSLPPEPQTETTRPTQENNME</sequence>
<protein>
    <submittedName>
        <fullName evidence="2">Uncharacterized protein</fullName>
    </submittedName>
</protein>
<dbReference type="EMBL" id="HBKN01046976">
    <property type="protein sequence ID" value="CAE2336776.1"/>
    <property type="molecule type" value="Transcribed_RNA"/>
</dbReference>
<feature type="compositionally biased region" description="Low complexity" evidence="1">
    <location>
        <begin position="229"/>
        <end position="242"/>
    </location>
</feature>
<accession>A0A7S4PJ92</accession>
<dbReference type="InterPro" id="IPR006461">
    <property type="entry name" value="PLAC_motif_containing"/>
</dbReference>
<dbReference type="AlphaFoldDB" id="A0A7S4PJ92"/>
<evidence type="ECO:0000256" key="1">
    <source>
        <dbReference type="SAM" id="MobiDB-lite"/>
    </source>
</evidence>
<name>A0A7S4PJ92_GUITH</name>
<organism evidence="2">
    <name type="scientific">Guillardia theta</name>
    <name type="common">Cryptophyte</name>
    <name type="synonym">Cryptomonas phi</name>
    <dbReference type="NCBI Taxonomy" id="55529"/>
    <lineage>
        <taxon>Eukaryota</taxon>
        <taxon>Cryptophyceae</taxon>
        <taxon>Pyrenomonadales</taxon>
        <taxon>Geminigeraceae</taxon>
        <taxon>Guillardia</taxon>
    </lineage>
</organism>
<dbReference type="NCBIfam" id="TIGR01571">
    <property type="entry name" value="A_thal_Cys_rich"/>
    <property type="match status" value="1"/>
</dbReference>
<reference evidence="2" key="1">
    <citation type="submission" date="2021-01" db="EMBL/GenBank/DDBJ databases">
        <authorList>
            <person name="Corre E."/>
            <person name="Pelletier E."/>
            <person name="Niang G."/>
            <person name="Scheremetjew M."/>
            <person name="Finn R."/>
            <person name="Kale V."/>
            <person name="Holt S."/>
            <person name="Cochrane G."/>
            <person name="Meng A."/>
            <person name="Brown T."/>
            <person name="Cohen L."/>
        </authorList>
    </citation>
    <scope>NUCLEOTIDE SEQUENCE</scope>
    <source>
        <strain evidence="2">CCMP 2712</strain>
    </source>
</reference>
<feature type="region of interest" description="Disordered" evidence="1">
    <location>
        <begin position="220"/>
        <end position="242"/>
    </location>
</feature>
<proteinExistence type="predicted"/>
<dbReference type="PANTHER" id="PTHR15907">
    <property type="entry name" value="DUF614 FAMILY PROTEIN-RELATED"/>
    <property type="match status" value="1"/>
</dbReference>
<evidence type="ECO:0000313" key="2">
    <source>
        <dbReference type="EMBL" id="CAE2336776.1"/>
    </source>
</evidence>